<feature type="transmembrane region" description="Helical" evidence="5">
    <location>
        <begin position="201"/>
        <end position="219"/>
    </location>
</feature>
<dbReference type="PANTHER" id="PTHR11814">
    <property type="entry name" value="SULFATE TRANSPORTER"/>
    <property type="match status" value="1"/>
</dbReference>
<dbReference type="GO" id="GO:0016020">
    <property type="term" value="C:membrane"/>
    <property type="evidence" value="ECO:0007669"/>
    <property type="project" value="UniProtKB-SubCell"/>
</dbReference>
<evidence type="ECO:0000313" key="8">
    <source>
        <dbReference type="Proteomes" id="UP000557717"/>
    </source>
</evidence>
<comment type="subcellular location">
    <subcellularLocation>
        <location evidence="1">Membrane</location>
        <topology evidence="1">Multi-pass membrane protein</topology>
    </subcellularLocation>
</comment>
<dbReference type="PROSITE" id="PS50801">
    <property type="entry name" value="STAS"/>
    <property type="match status" value="1"/>
</dbReference>
<sequence length="622" mass="67306">MPKSKSMTRLQRQVRDFFREGNVDFAAVVGPIRRYNLQKFKADLGASPNVALLAVPQGMAYAAIAELPISYGIVCSAIASLVAPLFAGSRHTILGPTNATAFMVFSFFAAEKALAAREEMLVPLLVMLIGIFCMVGAVLKLADLLQYISRSVLVGYLTGAAVLIIANQLKHLLGIDAAVEILSPGNFAALCIALVKSLVHAQWQPLTIGVGTVLIFHGLRRWKPSWPCFSLALILASAVFGALIHHNTPFAGQPTFRNFVLGDLKPRLPDFTDARIFDDLSSLIGVSFAVAFLACLENTMMAKAIASRSGDRAEVNQDMFAVGFANLACAFTGGMPASGSLTRSVLNYESGAITRFASVYAGLITLASAILIALSPSWGFPVIDYVPKAALAALVVVIAVGLINPKNIRVCLRSTHDDAWVLITTFAATLLAPLHVAIFIGVGVSISLFLRRASRPHLVEYEFGESGELREMGEKRKRPNPAISIVHVEGDLFFGAAELFRNQVQRTASDPSLRVLILRLKNARHLDATSVLALEELIKFMRSDGRHVLISGAPREVYKVLKNSGTLELIQDGTDREAGESNLFLHRPSNPNLSTRDALKRAQSLLGGEKADIRIFYDPTKS</sequence>
<dbReference type="InterPro" id="IPR001902">
    <property type="entry name" value="SLC26A/SulP_fam"/>
</dbReference>
<protein>
    <submittedName>
        <fullName evidence="7">SulP family sulfate permease</fullName>
    </submittedName>
</protein>
<dbReference type="Gene3D" id="3.30.750.24">
    <property type="entry name" value="STAS domain"/>
    <property type="match status" value="1"/>
</dbReference>
<feature type="transmembrane region" description="Helical" evidence="5">
    <location>
        <begin position="385"/>
        <end position="403"/>
    </location>
</feature>
<dbReference type="EMBL" id="JACHFD010000030">
    <property type="protein sequence ID" value="MBB5353595.1"/>
    <property type="molecule type" value="Genomic_DNA"/>
</dbReference>
<dbReference type="AlphaFoldDB" id="A0A840V6D9"/>
<keyword evidence="4 5" id="KW-0472">Membrane</keyword>
<dbReference type="SUPFAM" id="SSF52091">
    <property type="entry name" value="SpoIIaa-like"/>
    <property type="match status" value="1"/>
</dbReference>
<feature type="transmembrane region" description="Helical" evidence="5">
    <location>
        <begin position="423"/>
        <end position="450"/>
    </location>
</feature>
<dbReference type="Proteomes" id="UP000557717">
    <property type="component" value="Unassembled WGS sequence"/>
</dbReference>
<evidence type="ECO:0000256" key="2">
    <source>
        <dbReference type="ARBA" id="ARBA00022692"/>
    </source>
</evidence>
<feature type="transmembrane region" description="Helical" evidence="5">
    <location>
        <begin position="357"/>
        <end position="378"/>
    </location>
</feature>
<dbReference type="InterPro" id="IPR036513">
    <property type="entry name" value="STAS_dom_sf"/>
</dbReference>
<feature type="transmembrane region" description="Helical" evidence="5">
    <location>
        <begin position="147"/>
        <end position="166"/>
    </location>
</feature>
<feature type="transmembrane region" description="Helical" evidence="5">
    <location>
        <begin position="226"/>
        <end position="244"/>
    </location>
</feature>
<dbReference type="Pfam" id="PF01740">
    <property type="entry name" value="STAS"/>
    <property type="match status" value="1"/>
</dbReference>
<accession>A0A840V6D9</accession>
<dbReference type="InterPro" id="IPR011547">
    <property type="entry name" value="SLC26A/SulP_dom"/>
</dbReference>
<evidence type="ECO:0000256" key="1">
    <source>
        <dbReference type="ARBA" id="ARBA00004141"/>
    </source>
</evidence>
<dbReference type="RefSeq" id="WP_184021695.1">
    <property type="nucleotide sequence ID" value="NZ_JACHFD010000030.1"/>
</dbReference>
<evidence type="ECO:0000256" key="5">
    <source>
        <dbReference type="SAM" id="Phobius"/>
    </source>
</evidence>
<keyword evidence="8" id="KW-1185">Reference proteome</keyword>
<evidence type="ECO:0000313" key="7">
    <source>
        <dbReference type="EMBL" id="MBB5353595.1"/>
    </source>
</evidence>
<feature type="transmembrane region" description="Helical" evidence="5">
    <location>
        <begin position="69"/>
        <end position="87"/>
    </location>
</feature>
<evidence type="ECO:0000259" key="6">
    <source>
        <dbReference type="PROSITE" id="PS50801"/>
    </source>
</evidence>
<dbReference type="GO" id="GO:0055085">
    <property type="term" value="P:transmembrane transport"/>
    <property type="evidence" value="ECO:0007669"/>
    <property type="project" value="InterPro"/>
</dbReference>
<evidence type="ECO:0000256" key="3">
    <source>
        <dbReference type="ARBA" id="ARBA00022989"/>
    </source>
</evidence>
<evidence type="ECO:0000256" key="4">
    <source>
        <dbReference type="ARBA" id="ARBA00023136"/>
    </source>
</evidence>
<dbReference type="InterPro" id="IPR002645">
    <property type="entry name" value="STAS_dom"/>
</dbReference>
<dbReference type="Pfam" id="PF00916">
    <property type="entry name" value="Sulfate_transp"/>
    <property type="match status" value="1"/>
</dbReference>
<name>A0A840V6D9_9BACT</name>
<feature type="transmembrane region" description="Helical" evidence="5">
    <location>
        <begin position="93"/>
        <end position="110"/>
    </location>
</feature>
<organism evidence="7 8">
    <name type="scientific">Haloferula luteola</name>
    <dbReference type="NCBI Taxonomy" id="595692"/>
    <lineage>
        <taxon>Bacteria</taxon>
        <taxon>Pseudomonadati</taxon>
        <taxon>Verrucomicrobiota</taxon>
        <taxon>Verrucomicrobiia</taxon>
        <taxon>Verrucomicrobiales</taxon>
        <taxon>Verrucomicrobiaceae</taxon>
        <taxon>Haloferula</taxon>
    </lineage>
</organism>
<keyword evidence="2 5" id="KW-0812">Transmembrane</keyword>
<feature type="domain" description="STAS" evidence="6">
    <location>
        <begin position="473"/>
        <end position="602"/>
    </location>
</feature>
<proteinExistence type="predicted"/>
<comment type="caution">
    <text evidence="7">The sequence shown here is derived from an EMBL/GenBank/DDBJ whole genome shotgun (WGS) entry which is preliminary data.</text>
</comment>
<dbReference type="CDD" id="cd07042">
    <property type="entry name" value="STAS_SulP_like_sulfate_transporter"/>
    <property type="match status" value="1"/>
</dbReference>
<gene>
    <name evidence="7" type="ORF">HNR46_003856</name>
</gene>
<feature type="transmembrane region" description="Helical" evidence="5">
    <location>
        <begin position="122"/>
        <end position="141"/>
    </location>
</feature>
<keyword evidence="3 5" id="KW-1133">Transmembrane helix</keyword>
<feature type="transmembrane region" description="Helical" evidence="5">
    <location>
        <begin position="280"/>
        <end position="298"/>
    </location>
</feature>
<reference evidence="7 8" key="1">
    <citation type="submission" date="2020-08" db="EMBL/GenBank/DDBJ databases">
        <title>Genomic Encyclopedia of Type Strains, Phase IV (KMG-IV): sequencing the most valuable type-strain genomes for metagenomic binning, comparative biology and taxonomic classification.</title>
        <authorList>
            <person name="Goeker M."/>
        </authorList>
    </citation>
    <scope>NUCLEOTIDE SEQUENCE [LARGE SCALE GENOMIC DNA]</scope>
    <source>
        <strain evidence="7 8">YC6886</strain>
    </source>
</reference>